<name>A0A7G9Z9V2_9EURY</name>
<protein>
    <recommendedName>
        <fullName evidence="2">DNA methylase</fullName>
    </recommendedName>
</protein>
<gene>
    <name evidence="1" type="ORF">PEKJEAHP_00037</name>
</gene>
<evidence type="ECO:0008006" key="2">
    <source>
        <dbReference type="Google" id="ProtNLM"/>
    </source>
</evidence>
<dbReference type="AlphaFoldDB" id="A0A7G9Z9V2"/>
<organism evidence="1">
    <name type="scientific">Candidatus Methanophaga sp. ANME-1 ERB7</name>
    <dbReference type="NCBI Taxonomy" id="2759913"/>
    <lineage>
        <taxon>Archaea</taxon>
        <taxon>Methanobacteriati</taxon>
        <taxon>Methanobacteriota</taxon>
        <taxon>Stenosarchaea group</taxon>
        <taxon>Methanomicrobia</taxon>
        <taxon>Candidatus Methanophagales</taxon>
        <taxon>Candidatus Methanophagaceae</taxon>
        <taxon>Candidatus Methanophaga</taxon>
    </lineage>
</organism>
<reference evidence="1" key="1">
    <citation type="submission" date="2020-06" db="EMBL/GenBank/DDBJ databases">
        <title>Unique genomic features of the anaerobic methanotrophic archaea.</title>
        <authorList>
            <person name="Chadwick G.L."/>
            <person name="Skennerton C.T."/>
            <person name="Laso-Perez R."/>
            <person name="Leu A.O."/>
            <person name="Speth D.R."/>
            <person name="Yu H."/>
            <person name="Morgan-Lang C."/>
            <person name="Hatzenpichler R."/>
            <person name="Goudeau D."/>
            <person name="Malmstrom R."/>
            <person name="Brazelton W.J."/>
            <person name="Woyke T."/>
            <person name="Hallam S.J."/>
            <person name="Tyson G.W."/>
            <person name="Wegener G."/>
            <person name="Boetius A."/>
            <person name="Orphan V."/>
        </authorList>
    </citation>
    <scope>NUCLEOTIDE SEQUENCE</scope>
</reference>
<sequence length="297" mass="33895">MGGGIIVAKVTSPGHKLGQLIGNFFEVFFCNRLTNFSEELGFYCDKKGPRPKVRGEKRKVAWTDSEGNVHDLDYVFEMNGTVDKMGEPVAFIELAWRRYTKHSRNKAGEIEAALVPLGNTYRNTCNFLGAILGGEFTEGARKQLTSHNITILYISYRKIVEAFLIKGVNLDYPEDATNKQKYRLIDAWANLSQSDIKDIEKAFRESIKSDYDKFIRSLKSALQRKVEKVRILSLFGEEIMFNSINDAIASIESYEIAAREGLAFCKFEIYIGFSNGDKIEGSFHEREEALRFLRIYE</sequence>
<dbReference type="EMBL" id="MT631676">
    <property type="protein sequence ID" value="QNO57036.1"/>
    <property type="molecule type" value="Genomic_DNA"/>
</dbReference>
<proteinExistence type="predicted"/>
<evidence type="ECO:0000313" key="1">
    <source>
        <dbReference type="EMBL" id="QNO57036.1"/>
    </source>
</evidence>
<accession>A0A7G9Z9V2</accession>